<reference evidence="2" key="3">
    <citation type="submission" date="2025-09" db="UniProtKB">
        <authorList>
            <consortium name="Ensembl"/>
        </authorList>
    </citation>
    <scope>IDENTIFICATION</scope>
</reference>
<dbReference type="Ensembl" id="ENSBIXT00000003329.1">
    <property type="protein sequence ID" value="ENSBIXP00000006670.1"/>
    <property type="gene ID" value="ENSBIXG00000012747.1"/>
</dbReference>
<evidence type="ECO:0000313" key="2">
    <source>
        <dbReference type="Ensembl" id="ENSBIXP00000006670.1"/>
    </source>
</evidence>
<feature type="compositionally biased region" description="Basic residues" evidence="1">
    <location>
        <begin position="66"/>
        <end position="82"/>
    </location>
</feature>
<evidence type="ECO:0000313" key="3">
    <source>
        <dbReference type="Proteomes" id="UP000314981"/>
    </source>
</evidence>
<dbReference type="OMA" id="VWGETES"/>
<accession>A0A4W2C4G9</accession>
<sequence length="210" mass="22786">MGVVTWTRAHLAHRPRSGCRNRVWCSSPFAISVELSWHLLSSLPNIPAPPAPSKAPAAPFSDSGRRCRTARTVCRPRSRRQRNAAPRGRAGTRTCRNSSGSGSLGAGRGETRPDVPPGAGPGSEVMGGRAWARAAAWLLPWGFCPSHSPRPPGGPLALSRRGRSLPTPHSPAQVSVRTRTSESSRRRVRGPMTRILRVWGETESRRRRCG</sequence>
<keyword evidence="3" id="KW-1185">Reference proteome</keyword>
<feature type="region of interest" description="Disordered" evidence="1">
    <location>
        <begin position="151"/>
        <end position="189"/>
    </location>
</feature>
<reference evidence="2" key="2">
    <citation type="submission" date="2025-08" db="UniProtKB">
        <authorList>
            <consortium name="Ensembl"/>
        </authorList>
    </citation>
    <scope>IDENTIFICATION</scope>
</reference>
<feature type="region of interest" description="Disordered" evidence="1">
    <location>
        <begin position="50"/>
        <end position="126"/>
    </location>
</feature>
<dbReference type="AlphaFoldDB" id="A0A4W2C4G9"/>
<organism evidence="2 3">
    <name type="scientific">Bos indicus x Bos taurus</name>
    <name type="common">Hybrid cattle</name>
    <dbReference type="NCBI Taxonomy" id="30522"/>
    <lineage>
        <taxon>Eukaryota</taxon>
        <taxon>Metazoa</taxon>
        <taxon>Chordata</taxon>
        <taxon>Craniata</taxon>
        <taxon>Vertebrata</taxon>
        <taxon>Euteleostomi</taxon>
        <taxon>Mammalia</taxon>
        <taxon>Eutheria</taxon>
        <taxon>Laurasiatheria</taxon>
        <taxon>Artiodactyla</taxon>
        <taxon>Ruminantia</taxon>
        <taxon>Pecora</taxon>
        <taxon>Bovidae</taxon>
        <taxon>Bovinae</taxon>
        <taxon>Bos</taxon>
    </lineage>
</organism>
<protein>
    <submittedName>
        <fullName evidence="2">Uncharacterized protein</fullName>
    </submittedName>
</protein>
<dbReference type="Proteomes" id="UP000314981">
    <property type="component" value="Chromosome 23"/>
</dbReference>
<proteinExistence type="predicted"/>
<name>A0A4W2C4G9_BOBOX</name>
<evidence type="ECO:0000256" key="1">
    <source>
        <dbReference type="SAM" id="MobiDB-lite"/>
    </source>
</evidence>
<reference evidence="2 3" key="1">
    <citation type="submission" date="2018-11" db="EMBL/GenBank/DDBJ databases">
        <title>Haplotype-resolved cattle genomes.</title>
        <authorList>
            <person name="Low W.Y."/>
            <person name="Tearle R."/>
            <person name="Bickhart D.M."/>
            <person name="Rosen B.D."/>
            <person name="Koren S."/>
            <person name="Rhie A."/>
            <person name="Hiendleder S."/>
            <person name="Phillippy A.M."/>
            <person name="Smith T.P.L."/>
            <person name="Williams J.L."/>
        </authorList>
    </citation>
    <scope>NUCLEOTIDE SEQUENCE [LARGE SCALE GENOMIC DNA]</scope>
</reference>